<organism evidence="2 3">
    <name type="scientific">Trichoderma breve</name>
    <dbReference type="NCBI Taxonomy" id="2034170"/>
    <lineage>
        <taxon>Eukaryota</taxon>
        <taxon>Fungi</taxon>
        <taxon>Dikarya</taxon>
        <taxon>Ascomycota</taxon>
        <taxon>Pezizomycotina</taxon>
        <taxon>Sordariomycetes</taxon>
        <taxon>Hypocreomycetidae</taxon>
        <taxon>Hypocreales</taxon>
        <taxon>Hypocreaceae</taxon>
        <taxon>Trichoderma</taxon>
    </lineage>
</organism>
<name>A0A9W9E6G3_9HYPO</name>
<protein>
    <submittedName>
        <fullName evidence="2">Uncharacterized protein</fullName>
    </submittedName>
</protein>
<comment type="caution">
    <text evidence="2">The sequence shown here is derived from an EMBL/GenBank/DDBJ whole genome shotgun (WGS) entry which is preliminary data.</text>
</comment>
<evidence type="ECO:0000313" key="2">
    <source>
        <dbReference type="EMBL" id="KAJ4859220.1"/>
    </source>
</evidence>
<dbReference type="GeneID" id="80869385"/>
<feature type="compositionally biased region" description="Low complexity" evidence="1">
    <location>
        <begin position="260"/>
        <end position="272"/>
    </location>
</feature>
<keyword evidence="3" id="KW-1185">Reference proteome</keyword>
<evidence type="ECO:0000256" key="1">
    <source>
        <dbReference type="SAM" id="MobiDB-lite"/>
    </source>
</evidence>
<feature type="region of interest" description="Disordered" evidence="1">
    <location>
        <begin position="524"/>
        <end position="546"/>
    </location>
</feature>
<dbReference type="RefSeq" id="XP_056028276.1">
    <property type="nucleotide sequence ID" value="XM_056174697.1"/>
</dbReference>
<reference evidence="2" key="1">
    <citation type="submission" date="2022-09" db="EMBL/GenBank/DDBJ databases">
        <title>Chromosome-level assembly of Trichoderma breve T069, a fungus used in development of biopesticide product.</title>
        <authorList>
            <person name="Lin R."/>
            <person name="Liu T."/>
        </authorList>
    </citation>
    <scope>NUCLEOTIDE SEQUENCE</scope>
    <source>
        <strain evidence="2">T069</strain>
    </source>
</reference>
<dbReference type="EMBL" id="JAOPEN010000004">
    <property type="protein sequence ID" value="KAJ4859220.1"/>
    <property type="molecule type" value="Genomic_DNA"/>
</dbReference>
<dbReference type="Proteomes" id="UP001140511">
    <property type="component" value="Unassembled WGS sequence"/>
</dbReference>
<accession>A0A9W9E6G3</accession>
<proteinExistence type="predicted"/>
<feature type="region of interest" description="Disordered" evidence="1">
    <location>
        <begin position="251"/>
        <end position="273"/>
    </location>
</feature>
<sequence length="546" mass="61080">MMETREANYKLASTDGDREMMEAYNVTNGTSVAPLSQHDTGAFSTSSYEHRPGHFHDGASLICTQRSPLIKECYEDQFPFELARDVHYNPWSPNSTSAPPWCAASESSPSLLLNSEYGGAPAYLMGYGSDTISSEYEAQLPWPESGPFPPRADVANFDDDGDPFGISYYTPRGVDGAPDSICDPNVTLHPLIAGNQASNRSTQQPASEVSPGGVYFRPFGRLDSGRTASITMPVRETGEPMSTSMILQPLDQSLNPPSPLSVISPPSSLPSSARKRNISVADLEKSPVAPKKRVIKPQLTTKVDNSEDFEIHKDSESKPTGIYKGYFHSVDVARKKLQRLLELYRKPRESCSFPFTDDTFPTSDDDKMIYIRNLFDAINDWSHFREWPQALKTEERNRIMDNMRRKQAGSDDAGTDISLDDMRPSQEELDSILPPLQDQQKKILGRLLSDQTIEWLCWELIEAYDSFAQRVEAMCYALRKSKQLVKSLLSAGDGWKLRIANNPQGELGHKGNNMKVNMNKNRKLRQITQGSRTAPRQKPAPKQSQK</sequence>
<dbReference type="AlphaFoldDB" id="A0A9W9E6G3"/>
<evidence type="ECO:0000313" key="3">
    <source>
        <dbReference type="Proteomes" id="UP001140511"/>
    </source>
</evidence>
<gene>
    <name evidence="2" type="ORF">T069G_07487</name>
</gene>